<comment type="caution">
    <text evidence="9">The sequence shown here is derived from an EMBL/GenBank/DDBJ whole genome shotgun (WGS) entry which is preliminary data.</text>
</comment>
<keyword evidence="10" id="KW-1185">Reference proteome</keyword>
<evidence type="ECO:0000256" key="1">
    <source>
        <dbReference type="ARBA" id="ARBA00004141"/>
    </source>
</evidence>
<accession>A0A9P4Y5D2</accession>
<feature type="transmembrane region" description="Helical" evidence="7">
    <location>
        <begin position="262"/>
        <end position="282"/>
    </location>
</feature>
<keyword evidence="2 7" id="KW-0812">Transmembrane</keyword>
<feature type="region of interest" description="Disordered" evidence="6">
    <location>
        <begin position="1"/>
        <end position="22"/>
    </location>
</feature>
<dbReference type="GO" id="GO:0016020">
    <property type="term" value="C:membrane"/>
    <property type="evidence" value="ECO:0007669"/>
    <property type="project" value="UniProtKB-SubCell"/>
</dbReference>
<evidence type="ECO:0000256" key="3">
    <source>
        <dbReference type="ARBA" id="ARBA00022989"/>
    </source>
</evidence>
<dbReference type="Pfam" id="PF20684">
    <property type="entry name" value="Fung_rhodopsin"/>
    <property type="match status" value="1"/>
</dbReference>
<feature type="non-terminal residue" evidence="9">
    <location>
        <position position="291"/>
    </location>
</feature>
<feature type="domain" description="Rhodopsin" evidence="8">
    <location>
        <begin position="48"/>
        <end position="285"/>
    </location>
</feature>
<comment type="subcellular location">
    <subcellularLocation>
        <location evidence="1">Membrane</location>
        <topology evidence="1">Multi-pass membrane protein</topology>
    </subcellularLocation>
</comment>
<dbReference type="PANTHER" id="PTHR33048">
    <property type="entry name" value="PTH11-LIKE INTEGRAL MEMBRANE PROTEIN (AFU_ORTHOLOGUE AFUA_5G11245)"/>
    <property type="match status" value="1"/>
</dbReference>
<sequence length="291" mass="32456">MSLLSANESALPPPEGQTSNFTDPTTLMPAVIVTAVLVYFITTASICARLLTKIYIMREHHIEDFLSYFAWAGLMTYTSLLVYIENYGLARHMWDVPLVELPHMLYYVNILYCLYGPTTAAAKLSVLFQIKRIFASRSHNRVWLVMVISIVLNVIFYVGLFLSYVFECWPREKIWNSELPGTCINGNSSNLAAGILNLISDTEALLLPAWAIWHLNMPVKRKLSAFAVFAVGSLAIGIGIGGIYVRVLVLENADFTWIGTKLALLVISEIAVVITVGCSPVLPRLYVYLRG</sequence>
<dbReference type="PANTHER" id="PTHR33048:SF129">
    <property type="entry name" value="INTEGRAL MEMBRANE PROTEIN-RELATED"/>
    <property type="match status" value="1"/>
</dbReference>
<keyword evidence="4 7" id="KW-0472">Membrane</keyword>
<evidence type="ECO:0000313" key="10">
    <source>
        <dbReference type="Proteomes" id="UP000803844"/>
    </source>
</evidence>
<dbReference type="GeneID" id="63835336"/>
<evidence type="ECO:0000259" key="8">
    <source>
        <dbReference type="Pfam" id="PF20684"/>
    </source>
</evidence>
<feature type="transmembrane region" description="Helical" evidence="7">
    <location>
        <begin position="191"/>
        <end position="213"/>
    </location>
</feature>
<dbReference type="InterPro" id="IPR049326">
    <property type="entry name" value="Rhodopsin_dom_fungi"/>
</dbReference>
<dbReference type="InterPro" id="IPR052337">
    <property type="entry name" value="SAT4-like"/>
</dbReference>
<dbReference type="EMBL" id="MU032346">
    <property type="protein sequence ID" value="KAF3766662.1"/>
    <property type="molecule type" value="Genomic_DNA"/>
</dbReference>
<gene>
    <name evidence="9" type="ORF">M406DRAFT_274060</name>
</gene>
<organism evidence="9 10">
    <name type="scientific">Cryphonectria parasitica (strain ATCC 38755 / EP155)</name>
    <dbReference type="NCBI Taxonomy" id="660469"/>
    <lineage>
        <taxon>Eukaryota</taxon>
        <taxon>Fungi</taxon>
        <taxon>Dikarya</taxon>
        <taxon>Ascomycota</taxon>
        <taxon>Pezizomycotina</taxon>
        <taxon>Sordariomycetes</taxon>
        <taxon>Sordariomycetidae</taxon>
        <taxon>Diaporthales</taxon>
        <taxon>Cryphonectriaceae</taxon>
        <taxon>Cryphonectria-Endothia species complex</taxon>
        <taxon>Cryphonectria</taxon>
    </lineage>
</organism>
<protein>
    <recommendedName>
        <fullName evidence="8">Rhodopsin domain-containing protein</fullName>
    </recommendedName>
</protein>
<evidence type="ECO:0000256" key="7">
    <source>
        <dbReference type="SAM" id="Phobius"/>
    </source>
</evidence>
<evidence type="ECO:0000313" key="9">
    <source>
        <dbReference type="EMBL" id="KAF3766662.1"/>
    </source>
</evidence>
<dbReference type="OrthoDB" id="5342292at2759"/>
<evidence type="ECO:0000256" key="2">
    <source>
        <dbReference type="ARBA" id="ARBA00022692"/>
    </source>
</evidence>
<proteinExistence type="inferred from homology"/>
<feature type="transmembrane region" description="Helical" evidence="7">
    <location>
        <begin position="104"/>
        <end position="130"/>
    </location>
</feature>
<reference evidence="9" key="1">
    <citation type="journal article" date="2020" name="Phytopathology">
        <title>Genome sequence of the chestnut blight fungus Cryphonectria parasitica EP155: A fundamental resource for an archetypical invasive plant pathogen.</title>
        <authorList>
            <person name="Crouch J.A."/>
            <person name="Dawe A."/>
            <person name="Aerts A."/>
            <person name="Barry K."/>
            <person name="Churchill A.C.L."/>
            <person name="Grimwood J."/>
            <person name="Hillman B."/>
            <person name="Milgroom M.G."/>
            <person name="Pangilinan J."/>
            <person name="Smith M."/>
            <person name="Salamov A."/>
            <person name="Schmutz J."/>
            <person name="Yadav J."/>
            <person name="Grigoriev I.V."/>
            <person name="Nuss D."/>
        </authorList>
    </citation>
    <scope>NUCLEOTIDE SEQUENCE</scope>
    <source>
        <strain evidence="9">EP155</strain>
    </source>
</reference>
<evidence type="ECO:0000256" key="5">
    <source>
        <dbReference type="ARBA" id="ARBA00038359"/>
    </source>
</evidence>
<feature type="transmembrane region" description="Helical" evidence="7">
    <location>
        <begin position="27"/>
        <end position="52"/>
    </location>
</feature>
<evidence type="ECO:0000256" key="4">
    <source>
        <dbReference type="ARBA" id="ARBA00023136"/>
    </source>
</evidence>
<feature type="transmembrane region" description="Helical" evidence="7">
    <location>
        <begin position="64"/>
        <end position="84"/>
    </location>
</feature>
<dbReference type="AlphaFoldDB" id="A0A9P4Y5D2"/>
<comment type="similarity">
    <text evidence="5">Belongs to the SAT4 family.</text>
</comment>
<dbReference type="Proteomes" id="UP000803844">
    <property type="component" value="Unassembled WGS sequence"/>
</dbReference>
<feature type="transmembrane region" description="Helical" evidence="7">
    <location>
        <begin position="225"/>
        <end position="250"/>
    </location>
</feature>
<evidence type="ECO:0000256" key="6">
    <source>
        <dbReference type="SAM" id="MobiDB-lite"/>
    </source>
</evidence>
<keyword evidence="3 7" id="KW-1133">Transmembrane helix</keyword>
<name>A0A9P4Y5D2_CRYP1</name>
<feature type="transmembrane region" description="Helical" evidence="7">
    <location>
        <begin position="142"/>
        <end position="166"/>
    </location>
</feature>
<dbReference type="RefSeq" id="XP_040777623.1">
    <property type="nucleotide sequence ID" value="XM_040918207.1"/>
</dbReference>